<keyword evidence="1" id="KW-0175">Coiled coil</keyword>
<protein>
    <recommendedName>
        <fullName evidence="5">PspA/IM30 family protein</fullName>
    </recommendedName>
</protein>
<evidence type="ECO:0000256" key="2">
    <source>
        <dbReference type="SAM" id="MobiDB-lite"/>
    </source>
</evidence>
<feature type="coiled-coil region" evidence="1">
    <location>
        <begin position="62"/>
        <end position="132"/>
    </location>
</feature>
<evidence type="ECO:0000313" key="4">
    <source>
        <dbReference type="Proteomes" id="UP000216207"/>
    </source>
</evidence>
<proteinExistence type="predicted"/>
<evidence type="ECO:0000313" key="3">
    <source>
        <dbReference type="EMBL" id="PAE89360.1"/>
    </source>
</evidence>
<name>A0A268P250_SHOCL</name>
<comment type="caution">
    <text evidence="3">The sequence shown here is derived from an EMBL/GenBank/DDBJ whole genome shotgun (WGS) entry which is preliminary data.</text>
</comment>
<feature type="region of interest" description="Disordered" evidence="2">
    <location>
        <begin position="167"/>
        <end position="193"/>
    </location>
</feature>
<evidence type="ECO:0008006" key="5">
    <source>
        <dbReference type="Google" id="ProtNLM"/>
    </source>
</evidence>
<dbReference type="RefSeq" id="WP_063608509.1">
    <property type="nucleotide sequence ID" value="NZ_CP154609.1"/>
</dbReference>
<dbReference type="AlphaFoldDB" id="A0A268P250"/>
<gene>
    <name evidence="3" type="ORF">CHH72_08705</name>
</gene>
<sequence length="213" mass="25128">MSFLKQLKEQVQADIEHVLDRNDKPFQTDDGKYEAESKKLDKQLKLWKQSIEKQRKLERYFYQEWQDAKKMASKRAEQLEIAETAGVEELIAQAQSELAAYQELASEYSDSYEEQKERVKKLEARGRELEFLRKKIRRMQLDFIARTEEAKLEKNAAKWTYYAEENGDLDGYEEDENEQTEESEAAALKKQPSFDAQIEELKQQLDKKSDVAP</sequence>
<dbReference type="EMBL" id="NPCC01000009">
    <property type="protein sequence ID" value="PAE89360.1"/>
    <property type="molecule type" value="Genomic_DNA"/>
</dbReference>
<dbReference type="Proteomes" id="UP000216207">
    <property type="component" value="Unassembled WGS sequence"/>
</dbReference>
<accession>A0A268P250</accession>
<organism evidence="3 4">
    <name type="scientific">Shouchella clausii</name>
    <name type="common">Alkalihalobacillus clausii</name>
    <dbReference type="NCBI Taxonomy" id="79880"/>
    <lineage>
        <taxon>Bacteria</taxon>
        <taxon>Bacillati</taxon>
        <taxon>Bacillota</taxon>
        <taxon>Bacilli</taxon>
        <taxon>Bacillales</taxon>
        <taxon>Bacillaceae</taxon>
        <taxon>Shouchella</taxon>
    </lineage>
</organism>
<evidence type="ECO:0000256" key="1">
    <source>
        <dbReference type="SAM" id="Coils"/>
    </source>
</evidence>
<feature type="compositionally biased region" description="Acidic residues" evidence="2">
    <location>
        <begin position="167"/>
        <end position="184"/>
    </location>
</feature>
<reference evidence="3 4" key="1">
    <citation type="submission" date="2017-07" db="EMBL/GenBank/DDBJ databases">
        <title>Isolation and whole genome analysis of endospore-forming bacteria from heroin.</title>
        <authorList>
            <person name="Kalinowski J."/>
            <person name="Ahrens B."/>
            <person name="Al-Dilaimi A."/>
            <person name="Winkler A."/>
            <person name="Wibberg D."/>
            <person name="Schleenbecker U."/>
            <person name="Ruckert C."/>
            <person name="Wolfel R."/>
            <person name="Grass G."/>
        </authorList>
    </citation>
    <scope>NUCLEOTIDE SEQUENCE [LARGE SCALE GENOMIC DNA]</scope>
    <source>
        <strain evidence="3 4">7539</strain>
    </source>
</reference>